<dbReference type="GO" id="GO:0032259">
    <property type="term" value="P:methylation"/>
    <property type="evidence" value="ECO:0007669"/>
    <property type="project" value="UniProtKB-KW"/>
</dbReference>
<reference evidence="2 3" key="1">
    <citation type="submission" date="2019-06" db="EMBL/GenBank/DDBJ databases">
        <title>Sequencing the genomes of 1000 actinobacteria strains.</title>
        <authorList>
            <person name="Klenk H.-P."/>
        </authorList>
    </citation>
    <scope>NUCLEOTIDE SEQUENCE [LARGE SCALE GENOMIC DNA]</scope>
    <source>
        <strain evidence="2 3">DSM 46837</strain>
    </source>
</reference>
<dbReference type="Gene3D" id="3.40.50.150">
    <property type="entry name" value="Vaccinia Virus protein VP39"/>
    <property type="match status" value="1"/>
</dbReference>
<dbReference type="AlphaFoldDB" id="A0A543PGI0"/>
<dbReference type="GO" id="GO:0008168">
    <property type="term" value="F:methyltransferase activity"/>
    <property type="evidence" value="ECO:0007669"/>
    <property type="project" value="UniProtKB-KW"/>
</dbReference>
<dbReference type="RefSeq" id="WP_246063920.1">
    <property type="nucleotide sequence ID" value="NZ_VFQE01000001.1"/>
</dbReference>
<organism evidence="2 3">
    <name type="scientific">Blastococcus colisei</name>
    <dbReference type="NCBI Taxonomy" id="1564162"/>
    <lineage>
        <taxon>Bacteria</taxon>
        <taxon>Bacillati</taxon>
        <taxon>Actinomycetota</taxon>
        <taxon>Actinomycetes</taxon>
        <taxon>Geodermatophilales</taxon>
        <taxon>Geodermatophilaceae</taxon>
        <taxon>Blastococcus</taxon>
    </lineage>
</organism>
<accession>A0A543PGI0</accession>
<dbReference type="EMBL" id="VFQE01000001">
    <property type="protein sequence ID" value="TQN43177.1"/>
    <property type="molecule type" value="Genomic_DNA"/>
</dbReference>
<keyword evidence="3" id="KW-1185">Reference proteome</keyword>
<comment type="caution">
    <text evidence="2">The sequence shown here is derived from an EMBL/GenBank/DDBJ whole genome shotgun (WGS) entry which is preliminary data.</text>
</comment>
<evidence type="ECO:0000259" key="1">
    <source>
        <dbReference type="Pfam" id="PF13649"/>
    </source>
</evidence>
<keyword evidence="2" id="KW-0489">Methyltransferase</keyword>
<dbReference type="CDD" id="cd02440">
    <property type="entry name" value="AdoMet_MTases"/>
    <property type="match status" value="1"/>
</dbReference>
<proteinExistence type="predicted"/>
<keyword evidence="2" id="KW-0808">Transferase</keyword>
<sequence length="223" mass="24313">MREPAFARDAATAQYYEQRAPEYDEWYLGHGRFARRDRPGWDDEVAELVGLVQRLPPSRTLDIACGSGFLTRHLRGTVVGLDRSPAMAALTRSRMASGAALVGDALALPFPDGAFERLFTGHFYGHLPPDERAAFLTEARRVAAELVVVDSALRPGVEAEEWQRRVLNDGSRHGVYKRYLGADQLAAELGGEVLMAGTWFVAARAFRPAPGPGAERAGASPHG</sequence>
<dbReference type="Pfam" id="PF13649">
    <property type="entry name" value="Methyltransf_25"/>
    <property type="match status" value="1"/>
</dbReference>
<gene>
    <name evidence="2" type="ORF">FHU33_2611</name>
</gene>
<dbReference type="Proteomes" id="UP000319865">
    <property type="component" value="Unassembled WGS sequence"/>
</dbReference>
<feature type="domain" description="Methyltransferase" evidence="1">
    <location>
        <begin position="61"/>
        <end position="143"/>
    </location>
</feature>
<evidence type="ECO:0000313" key="2">
    <source>
        <dbReference type="EMBL" id="TQN43177.1"/>
    </source>
</evidence>
<name>A0A543PGI0_9ACTN</name>
<dbReference type="InterPro" id="IPR029063">
    <property type="entry name" value="SAM-dependent_MTases_sf"/>
</dbReference>
<dbReference type="SUPFAM" id="SSF53335">
    <property type="entry name" value="S-adenosyl-L-methionine-dependent methyltransferases"/>
    <property type="match status" value="1"/>
</dbReference>
<dbReference type="InterPro" id="IPR041698">
    <property type="entry name" value="Methyltransf_25"/>
</dbReference>
<evidence type="ECO:0000313" key="3">
    <source>
        <dbReference type="Proteomes" id="UP000319865"/>
    </source>
</evidence>
<protein>
    <submittedName>
        <fullName evidence="2">Methyltransferase family protein</fullName>
    </submittedName>
</protein>
<dbReference type="PANTHER" id="PTHR43591">
    <property type="entry name" value="METHYLTRANSFERASE"/>
    <property type="match status" value="1"/>
</dbReference>